<protein>
    <submittedName>
        <fullName evidence="1">DUF3841 domain-containing protein</fullName>
    </submittedName>
</protein>
<sequence>MSETTTMWTRQVPKVWEELQRTGSYHVKKEYIQMKNGDMADFYLKLYEWYTKEARKHIRIPSELEYPIWLCLEEENMLQPVENTVILKVEIPKEQYVICNMDNWGYRVNYWYVPLDPEDDKRHKQELKKYGIACEDDLTLTSKGNFYPLLRRKILDSWERVFTIPPAKPQDAVATAWELRREWVREVHCYDGK</sequence>
<dbReference type="EMBL" id="JABACJ020000001">
    <property type="protein sequence ID" value="MBU3874490.1"/>
    <property type="molecule type" value="Genomic_DNA"/>
</dbReference>
<reference evidence="1 2" key="1">
    <citation type="submission" date="2021-06" db="EMBL/GenBank/DDBJ databases">
        <title>Faecalicatena sp. nov. isolated from porcine feces.</title>
        <authorList>
            <person name="Oh B.S."/>
            <person name="Lee J.H."/>
        </authorList>
    </citation>
    <scope>NUCLEOTIDE SEQUENCE [LARGE SCALE GENOMIC DNA]</scope>
    <source>
        <strain evidence="1 2">AGMB00832</strain>
    </source>
</reference>
<comment type="caution">
    <text evidence="1">The sequence shown here is derived from an EMBL/GenBank/DDBJ whole genome shotgun (WGS) entry which is preliminary data.</text>
</comment>
<dbReference type="Pfam" id="PF12952">
    <property type="entry name" value="DUF3841"/>
    <property type="match status" value="1"/>
</dbReference>
<name>A0ABS6CYT9_9FIRM</name>
<proteinExistence type="predicted"/>
<gene>
    <name evidence="1" type="ORF">HGO97_001520</name>
</gene>
<dbReference type="Proteomes" id="UP000723714">
    <property type="component" value="Unassembled WGS sequence"/>
</dbReference>
<evidence type="ECO:0000313" key="2">
    <source>
        <dbReference type="Proteomes" id="UP000723714"/>
    </source>
</evidence>
<organism evidence="1 2">
    <name type="scientific">Faecalicatena faecalis</name>
    <dbReference type="NCBI Taxonomy" id="2726362"/>
    <lineage>
        <taxon>Bacteria</taxon>
        <taxon>Bacillati</taxon>
        <taxon>Bacillota</taxon>
        <taxon>Clostridia</taxon>
        <taxon>Lachnospirales</taxon>
        <taxon>Lachnospiraceae</taxon>
        <taxon>Faecalicatena</taxon>
    </lineage>
</organism>
<accession>A0ABS6CYT9</accession>
<dbReference type="RefSeq" id="WP_216238711.1">
    <property type="nucleotide sequence ID" value="NZ_JABACJ020000001.1"/>
</dbReference>
<evidence type="ECO:0000313" key="1">
    <source>
        <dbReference type="EMBL" id="MBU3874490.1"/>
    </source>
</evidence>
<keyword evidence="2" id="KW-1185">Reference proteome</keyword>
<dbReference type="InterPro" id="IPR024211">
    <property type="entry name" value="DUF3841"/>
</dbReference>